<accession>A0A518HXA8</accession>
<proteinExistence type="predicted"/>
<dbReference type="InterPro" id="IPR036567">
    <property type="entry name" value="RHF-like"/>
</dbReference>
<reference evidence="1 2" key="1">
    <citation type="submission" date="2019-03" db="EMBL/GenBank/DDBJ databases">
        <title>Deep-cultivation of Planctomycetes and their phenomic and genomic characterization uncovers novel biology.</title>
        <authorList>
            <person name="Wiegand S."/>
            <person name="Jogler M."/>
            <person name="Boedeker C."/>
            <person name="Pinto D."/>
            <person name="Vollmers J."/>
            <person name="Rivas-Marin E."/>
            <person name="Kohn T."/>
            <person name="Peeters S.H."/>
            <person name="Heuer A."/>
            <person name="Rast P."/>
            <person name="Oberbeckmann S."/>
            <person name="Bunk B."/>
            <person name="Jeske O."/>
            <person name="Meyerdierks A."/>
            <person name="Storesund J.E."/>
            <person name="Kallscheuer N."/>
            <person name="Luecker S."/>
            <person name="Lage O.M."/>
            <person name="Pohl T."/>
            <person name="Merkel B.J."/>
            <person name="Hornburger P."/>
            <person name="Mueller R.-W."/>
            <person name="Bruemmer F."/>
            <person name="Labrenz M."/>
            <person name="Spormann A.M."/>
            <person name="Op den Camp H."/>
            <person name="Overmann J."/>
            <person name="Amann R."/>
            <person name="Jetten M.S.M."/>
            <person name="Mascher T."/>
            <person name="Medema M.H."/>
            <person name="Devos D.P."/>
            <person name="Kaster A.-K."/>
            <person name="Ovreas L."/>
            <person name="Rohde M."/>
            <person name="Galperin M.Y."/>
            <person name="Jogler C."/>
        </authorList>
    </citation>
    <scope>NUCLEOTIDE SEQUENCE [LARGE SCALE GENOMIC DNA]</scope>
    <source>
        <strain evidence="1 2">Enr13</strain>
    </source>
</reference>
<name>A0A518HXA8_9BACT</name>
<evidence type="ECO:0000313" key="1">
    <source>
        <dbReference type="EMBL" id="QDV45500.1"/>
    </source>
</evidence>
<dbReference type="RefSeq" id="WP_145389649.1">
    <property type="nucleotide sequence ID" value="NZ_CP037423.1"/>
</dbReference>
<protein>
    <recommendedName>
        <fullName evidence="3">Sigma 54 modulation protein / S30EA ribosomal protein</fullName>
    </recommendedName>
</protein>
<gene>
    <name evidence="1" type="ORF">Enr13x_53790</name>
</gene>
<dbReference type="KEGG" id="snep:Enr13x_53790"/>
<dbReference type="SUPFAM" id="SSF69754">
    <property type="entry name" value="Ribosome binding protein Y (YfiA homologue)"/>
    <property type="match status" value="1"/>
</dbReference>
<dbReference type="EMBL" id="CP037423">
    <property type="protein sequence ID" value="QDV45500.1"/>
    <property type="molecule type" value="Genomic_DNA"/>
</dbReference>
<sequence>MTFSDESYNLRIELDTKGCELSADEIEDMELDLHTLRNLVADFPVSDLHITVVYHQKARDYHVKTSLGLSGKMLFTGERHRKVHPAFESCIRKLTKKVRAYKRQMRVGEEAEKLAAGTRHDVAPLGEINVEAIVQAVRDDDYQHFRHEMDVFESSLASRISHWVERYPEIGSRLEHPFQVSDIIEEVFLNAFDCFAERSHDIPPGQWLESLIDPSVQALLQSPDEEYERIQFAKMAMMD</sequence>
<dbReference type="AlphaFoldDB" id="A0A518HXA8"/>
<organism evidence="1 2">
    <name type="scientific">Stieleria neptunia</name>
    <dbReference type="NCBI Taxonomy" id="2527979"/>
    <lineage>
        <taxon>Bacteria</taxon>
        <taxon>Pseudomonadati</taxon>
        <taxon>Planctomycetota</taxon>
        <taxon>Planctomycetia</taxon>
        <taxon>Pirellulales</taxon>
        <taxon>Pirellulaceae</taxon>
        <taxon>Stieleria</taxon>
    </lineage>
</organism>
<evidence type="ECO:0000313" key="2">
    <source>
        <dbReference type="Proteomes" id="UP000319004"/>
    </source>
</evidence>
<dbReference type="OrthoDB" id="250638at2"/>
<keyword evidence="2" id="KW-1185">Reference proteome</keyword>
<evidence type="ECO:0008006" key="3">
    <source>
        <dbReference type="Google" id="ProtNLM"/>
    </source>
</evidence>
<dbReference type="Proteomes" id="UP000319004">
    <property type="component" value="Chromosome"/>
</dbReference>